<reference evidence="1 2" key="1">
    <citation type="submission" date="2019-08" db="EMBL/GenBank/DDBJ databases">
        <title>Deep-cultivation of Planctomycetes and their phenomic and genomic characterization uncovers novel biology.</title>
        <authorList>
            <person name="Wiegand S."/>
            <person name="Jogler M."/>
            <person name="Boedeker C."/>
            <person name="Pinto D."/>
            <person name="Vollmers J."/>
            <person name="Rivas-Marin E."/>
            <person name="Kohn T."/>
            <person name="Peeters S.H."/>
            <person name="Heuer A."/>
            <person name="Rast P."/>
            <person name="Oberbeckmann S."/>
            <person name="Bunk B."/>
            <person name="Jeske O."/>
            <person name="Meyerdierks A."/>
            <person name="Storesund J.E."/>
            <person name="Kallscheuer N."/>
            <person name="Luecker S."/>
            <person name="Lage O.M."/>
            <person name="Pohl T."/>
            <person name="Merkel B.J."/>
            <person name="Hornburger P."/>
            <person name="Mueller R.-W."/>
            <person name="Bruemmer F."/>
            <person name="Labrenz M."/>
            <person name="Spormann A.M."/>
            <person name="Op den Camp H."/>
            <person name="Overmann J."/>
            <person name="Amann R."/>
            <person name="Jetten M.S.M."/>
            <person name="Mascher T."/>
            <person name="Medema M.H."/>
            <person name="Devos D.P."/>
            <person name="Kaster A.-K."/>
            <person name="Ovreas L."/>
            <person name="Rohde M."/>
            <person name="Galperin M.Y."/>
            <person name="Jogler C."/>
        </authorList>
    </citation>
    <scope>NUCLEOTIDE SEQUENCE [LARGE SCALE GENOMIC DNA]</scope>
    <source>
        <strain evidence="1 2">Pr1d</strain>
    </source>
</reference>
<organism evidence="1 2">
    <name type="scientific">Bythopirellula goksoeyrii</name>
    <dbReference type="NCBI Taxonomy" id="1400387"/>
    <lineage>
        <taxon>Bacteria</taxon>
        <taxon>Pseudomonadati</taxon>
        <taxon>Planctomycetota</taxon>
        <taxon>Planctomycetia</taxon>
        <taxon>Pirellulales</taxon>
        <taxon>Lacipirellulaceae</taxon>
        <taxon>Bythopirellula</taxon>
    </lineage>
</organism>
<evidence type="ECO:0000313" key="1">
    <source>
        <dbReference type="EMBL" id="QEG35058.1"/>
    </source>
</evidence>
<proteinExistence type="predicted"/>
<dbReference type="KEGG" id="bgok:Pr1d_23490"/>
<accession>A0A5B9Q7U0</accession>
<dbReference type="Proteomes" id="UP000323917">
    <property type="component" value="Chromosome"/>
</dbReference>
<sequence length="53" mass="5909" precursor="true">MTCTLDVPFAEIGVTFPCSGDIIRKNDQFTASKAKVAERRVDSRFPFAEVLDD</sequence>
<dbReference type="AlphaFoldDB" id="A0A5B9Q7U0"/>
<gene>
    <name evidence="1" type="ORF">Pr1d_23490</name>
</gene>
<keyword evidence="2" id="KW-1185">Reference proteome</keyword>
<evidence type="ECO:0000313" key="2">
    <source>
        <dbReference type="Proteomes" id="UP000323917"/>
    </source>
</evidence>
<name>A0A5B9Q7U0_9BACT</name>
<dbReference type="EMBL" id="CP042913">
    <property type="protein sequence ID" value="QEG35058.1"/>
    <property type="molecule type" value="Genomic_DNA"/>
</dbReference>
<protein>
    <submittedName>
        <fullName evidence="1">Uncharacterized protein</fullName>
    </submittedName>
</protein>